<dbReference type="AlphaFoldDB" id="A0A1X0RAB6"/>
<accession>A0A1X0RAB6</accession>
<dbReference type="VEuPathDB" id="FungiDB:BCV72DRAFT_255128"/>
<reference evidence="1" key="1">
    <citation type="journal article" date="2016" name="Proc. Natl. Acad. Sci. U.S.A.">
        <title>Lipid metabolic changes in an early divergent fungus govern the establishment of a mutualistic symbiosis with endobacteria.</title>
        <authorList>
            <person name="Lastovetsky O.A."/>
            <person name="Gaspar M.L."/>
            <person name="Mondo S.J."/>
            <person name="LaButti K.M."/>
            <person name="Sandor L."/>
            <person name="Grigoriev I.V."/>
            <person name="Henry S.A."/>
            <person name="Pawlowska T.E."/>
        </authorList>
    </citation>
    <scope>NUCLEOTIDE SEQUENCE [LARGE SCALE GENOMIC DNA]</scope>
    <source>
        <strain evidence="1">ATCC 52814</strain>
    </source>
</reference>
<dbReference type="Proteomes" id="UP000242414">
    <property type="component" value="Unassembled WGS sequence"/>
</dbReference>
<sequence length="153" mass="17988">MSYHYQSINESITSDGYETKTSIIIHEISEAEASSLCVEERSQYEILDEDQLTEYDFLALEEEDETESESDIEYHWFPSLMRNSFIEFLSDNDDESLVSDDASEAIVEEEKDDDLDENMYIASHGKRSPRYRYQQNKRIKRDQVPVEVIHIVL</sequence>
<dbReference type="EMBL" id="KV921883">
    <property type="protein sequence ID" value="ORE08828.1"/>
    <property type="molecule type" value="Genomic_DNA"/>
</dbReference>
<gene>
    <name evidence="1" type="ORF">BCV72DRAFT_255128</name>
</gene>
<protein>
    <submittedName>
        <fullName evidence="1">Uncharacterized protein</fullName>
    </submittedName>
</protein>
<name>A0A1X0RAB6_RHIZD</name>
<dbReference type="OrthoDB" id="2277229at2759"/>
<organism evidence="1">
    <name type="scientific">Rhizopus microsporus var. microsporus</name>
    <dbReference type="NCBI Taxonomy" id="86635"/>
    <lineage>
        <taxon>Eukaryota</taxon>
        <taxon>Fungi</taxon>
        <taxon>Fungi incertae sedis</taxon>
        <taxon>Mucoromycota</taxon>
        <taxon>Mucoromycotina</taxon>
        <taxon>Mucoromycetes</taxon>
        <taxon>Mucorales</taxon>
        <taxon>Mucorineae</taxon>
        <taxon>Rhizopodaceae</taxon>
        <taxon>Rhizopus</taxon>
    </lineage>
</organism>
<evidence type="ECO:0000313" key="1">
    <source>
        <dbReference type="EMBL" id="ORE08828.1"/>
    </source>
</evidence>
<proteinExistence type="predicted"/>